<protein>
    <submittedName>
        <fullName evidence="1">Uncharacterized protein</fullName>
    </submittedName>
</protein>
<sequence>MERRVDKSFSIFLYPVTKITIILFYKGSMRRLVLKISPLPQKAATGVK</sequence>
<reference evidence="1 2" key="1">
    <citation type="submission" date="2013-08" db="EMBL/GenBank/DDBJ databases">
        <authorList>
            <person name="Weinstock G."/>
            <person name="Sodergren E."/>
            <person name="Wylie T."/>
            <person name="Fulton L."/>
            <person name="Fulton R."/>
            <person name="Fronick C."/>
            <person name="O'Laughlin M."/>
            <person name="Godfrey J."/>
            <person name="Miner T."/>
            <person name="Herter B."/>
            <person name="Appelbaum E."/>
            <person name="Cordes M."/>
            <person name="Lek S."/>
            <person name="Wollam A."/>
            <person name="Pepin K.H."/>
            <person name="Palsikar V.B."/>
            <person name="Mitreva M."/>
            <person name="Wilson R.K."/>
        </authorList>
    </citation>
    <scope>NUCLEOTIDE SEQUENCE [LARGE SCALE GENOMIC DNA]</scope>
    <source>
        <strain evidence="1 2">F0041</strain>
    </source>
</reference>
<organism evidence="1 2">
    <name type="scientific">Bacteroides pyogenes F0041</name>
    <dbReference type="NCBI Taxonomy" id="1321819"/>
    <lineage>
        <taxon>Bacteria</taxon>
        <taxon>Pseudomonadati</taxon>
        <taxon>Bacteroidota</taxon>
        <taxon>Bacteroidia</taxon>
        <taxon>Bacteroidales</taxon>
        <taxon>Bacteroidaceae</taxon>
        <taxon>Bacteroides</taxon>
    </lineage>
</organism>
<dbReference type="Proteomes" id="UP000016496">
    <property type="component" value="Unassembled WGS sequence"/>
</dbReference>
<dbReference type="AlphaFoldDB" id="U2CM71"/>
<evidence type="ECO:0000313" key="2">
    <source>
        <dbReference type="Proteomes" id="UP000016496"/>
    </source>
</evidence>
<gene>
    <name evidence="1" type="ORF">HMPREF1981_01500</name>
</gene>
<dbReference type="HOGENOM" id="CLU_3149649_0_0_10"/>
<dbReference type="EMBL" id="AWSV01000083">
    <property type="protein sequence ID" value="ERI85630.1"/>
    <property type="molecule type" value="Genomic_DNA"/>
</dbReference>
<proteinExistence type="predicted"/>
<dbReference type="PATRIC" id="fig|1321819.3.peg.1380"/>
<comment type="caution">
    <text evidence="1">The sequence shown here is derived from an EMBL/GenBank/DDBJ whole genome shotgun (WGS) entry which is preliminary data.</text>
</comment>
<accession>U2CM71</accession>
<evidence type="ECO:0000313" key="1">
    <source>
        <dbReference type="EMBL" id="ERI85630.1"/>
    </source>
</evidence>
<name>U2CM71_9BACE</name>